<dbReference type="Proteomes" id="UP000257109">
    <property type="component" value="Unassembled WGS sequence"/>
</dbReference>
<proteinExistence type="predicted"/>
<dbReference type="InterPro" id="IPR019557">
    <property type="entry name" value="AminoTfrase-like_pln_mobile"/>
</dbReference>
<sequence>MGARLAFTGYFFRTFANFIFSTKSCTNVNINRVMEDQRPTLFTCYQVNLEFLIQLFDISPPGEEMRDLQKCGQYNWGSIILANLYQELCLATNIEHKEISGASLLIQVCARDRFSCLGPNQHPKSFIGKPFATEYVLEISSITHLFSYYLVASTRLGYVPIWNDIKYLVSTTSTW</sequence>
<dbReference type="OrthoDB" id="990873at2759"/>
<evidence type="ECO:0000259" key="1">
    <source>
        <dbReference type="Pfam" id="PF10536"/>
    </source>
</evidence>
<feature type="domain" description="Aminotransferase-like plant mobile" evidence="1">
    <location>
        <begin position="65"/>
        <end position="134"/>
    </location>
</feature>
<comment type="caution">
    <text evidence="2">The sequence shown here is derived from an EMBL/GenBank/DDBJ whole genome shotgun (WGS) entry which is preliminary data.</text>
</comment>
<name>A0A371GS69_MUCPR</name>
<accession>A0A371GS69</accession>
<organism evidence="2 3">
    <name type="scientific">Mucuna pruriens</name>
    <name type="common">Velvet bean</name>
    <name type="synonym">Dolichos pruriens</name>
    <dbReference type="NCBI Taxonomy" id="157652"/>
    <lineage>
        <taxon>Eukaryota</taxon>
        <taxon>Viridiplantae</taxon>
        <taxon>Streptophyta</taxon>
        <taxon>Embryophyta</taxon>
        <taxon>Tracheophyta</taxon>
        <taxon>Spermatophyta</taxon>
        <taxon>Magnoliopsida</taxon>
        <taxon>eudicotyledons</taxon>
        <taxon>Gunneridae</taxon>
        <taxon>Pentapetalae</taxon>
        <taxon>rosids</taxon>
        <taxon>fabids</taxon>
        <taxon>Fabales</taxon>
        <taxon>Fabaceae</taxon>
        <taxon>Papilionoideae</taxon>
        <taxon>50 kb inversion clade</taxon>
        <taxon>NPAAA clade</taxon>
        <taxon>indigoferoid/millettioid clade</taxon>
        <taxon>Phaseoleae</taxon>
        <taxon>Mucuna</taxon>
    </lineage>
</organism>
<keyword evidence="3" id="KW-1185">Reference proteome</keyword>
<dbReference type="AlphaFoldDB" id="A0A371GS69"/>
<reference evidence="2" key="1">
    <citation type="submission" date="2018-05" db="EMBL/GenBank/DDBJ databases">
        <title>Draft genome of Mucuna pruriens seed.</title>
        <authorList>
            <person name="Nnadi N.E."/>
            <person name="Vos R."/>
            <person name="Hasami M.H."/>
            <person name="Devisetty U.K."/>
            <person name="Aguiy J.C."/>
        </authorList>
    </citation>
    <scope>NUCLEOTIDE SEQUENCE [LARGE SCALE GENOMIC DNA]</scope>
    <source>
        <strain evidence="2">JCA_2017</strain>
    </source>
</reference>
<protein>
    <recommendedName>
        <fullName evidence="1">Aminotransferase-like plant mobile domain-containing protein</fullName>
    </recommendedName>
</protein>
<dbReference type="Pfam" id="PF10536">
    <property type="entry name" value="PMD"/>
    <property type="match status" value="1"/>
</dbReference>
<dbReference type="EMBL" id="QJKJ01004638">
    <property type="protein sequence ID" value="RDX93336.1"/>
    <property type="molecule type" value="Genomic_DNA"/>
</dbReference>
<feature type="non-terminal residue" evidence="2">
    <location>
        <position position="1"/>
    </location>
</feature>
<gene>
    <name evidence="2" type="ORF">CR513_24421</name>
</gene>
<evidence type="ECO:0000313" key="3">
    <source>
        <dbReference type="Proteomes" id="UP000257109"/>
    </source>
</evidence>
<evidence type="ECO:0000313" key="2">
    <source>
        <dbReference type="EMBL" id="RDX93336.1"/>
    </source>
</evidence>